<name>A0A6J7SWY7_9ZZZZ</name>
<proteinExistence type="predicted"/>
<accession>A0A6J7SWY7</accession>
<sequence length="238" mass="26053">MCKYACPRSISNTRFVTRSRTWRSCVTIASPPGKRASVSSRKPIASRSKWFVGSSRIRQSHSPARRRASATRFSCPPDNSRVSASVMSPMPNLSSIASPCQPPPTASRTVPSGSTGNCGNTPMRAPRPVRTTPASGRSSPDRMRNSVLLPQPFKPTTPKRSPVLNVIETSSNKGRPGRDALSPSASIRIMSVPTARKNRNQCERRFVRFKTLQSVFALEQCNKFSVTASQNTNTPDFT</sequence>
<reference evidence="2" key="1">
    <citation type="submission" date="2020-05" db="EMBL/GenBank/DDBJ databases">
        <authorList>
            <person name="Chiriac C."/>
            <person name="Salcher M."/>
            <person name="Ghai R."/>
            <person name="Kavagutti S V."/>
        </authorList>
    </citation>
    <scope>NUCLEOTIDE SEQUENCE</scope>
</reference>
<dbReference type="AlphaFoldDB" id="A0A6J7SWY7"/>
<feature type="compositionally biased region" description="Polar residues" evidence="1">
    <location>
        <begin position="80"/>
        <end position="98"/>
    </location>
</feature>
<gene>
    <name evidence="2" type="ORF">UFOPK4293_00309</name>
</gene>
<feature type="compositionally biased region" description="Polar residues" evidence="1">
    <location>
        <begin position="106"/>
        <end position="120"/>
    </location>
</feature>
<protein>
    <submittedName>
        <fullName evidence="2">Unannotated protein</fullName>
    </submittedName>
</protein>
<dbReference type="AntiFam" id="ANF00062">
    <property type="entry name" value="Shadow ORF (opposite ABC transporter protein)"/>
</dbReference>
<feature type="region of interest" description="Disordered" evidence="1">
    <location>
        <begin position="55"/>
        <end position="186"/>
    </location>
</feature>
<evidence type="ECO:0000313" key="2">
    <source>
        <dbReference type="EMBL" id="CAB5045785.1"/>
    </source>
</evidence>
<dbReference type="EMBL" id="CAFBQH010000011">
    <property type="protein sequence ID" value="CAB5045785.1"/>
    <property type="molecule type" value="Genomic_DNA"/>
</dbReference>
<evidence type="ECO:0000256" key="1">
    <source>
        <dbReference type="SAM" id="MobiDB-lite"/>
    </source>
</evidence>
<organism evidence="2">
    <name type="scientific">freshwater metagenome</name>
    <dbReference type="NCBI Taxonomy" id="449393"/>
    <lineage>
        <taxon>unclassified sequences</taxon>
        <taxon>metagenomes</taxon>
        <taxon>ecological metagenomes</taxon>
    </lineage>
</organism>